<dbReference type="RefSeq" id="WP_184610266.1">
    <property type="nucleotide sequence ID" value="NZ_BOOS01000027.1"/>
</dbReference>
<dbReference type="EMBL" id="JACHBR010000001">
    <property type="protein sequence ID" value="MBB5626352.1"/>
    <property type="molecule type" value="Genomic_DNA"/>
</dbReference>
<organism evidence="1 2">
    <name type="scientific">Sphaerisporangium krabiense</name>
    <dbReference type="NCBI Taxonomy" id="763782"/>
    <lineage>
        <taxon>Bacteria</taxon>
        <taxon>Bacillati</taxon>
        <taxon>Actinomycetota</taxon>
        <taxon>Actinomycetes</taxon>
        <taxon>Streptosporangiales</taxon>
        <taxon>Streptosporangiaceae</taxon>
        <taxon>Sphaerisporangium</taxon>
    </lineage>
</organism>
<gene>
    <name evidence="1" type="ORF">BJ981_002051</name>
</gene>
<keyword evidence="2" id="KW-1185">Reference proteome</keyword>
<evidence type="ECO:0000313" key="1">
    <source>
        <dbReference type="EMBL" id="MBB5626352.1"/>
    </source>
</evidence>
<evidence type="ECO:0008006" key="3">
    <source>
        <dbReference type="Google" id="ProtNLM"/>
    </source>
</evidence>
<protein>
    <recommendedName>
        <fullName evidence="3">WbqC family protein</fullName>
    </recommendedName>
</protein>
<name>A0A7W8Z2P7_9ACTN</name>
<dbReference type="InterPro" id="IPR014985">
    <property type="entry name" value="WbqC"/>
</dbReference>
<evidence type="ECO:0000313" key="2">
    <source>
        <dbReference type="Proteomes" id="UP000588112"/>
    </source>
</evidence>
<dbReference type="Pfam" id="PF08889">
    <property type="entry name" value="WbqC"/>
    <property type="match status" value="1"/>
</dbReference>
<proteinExistence type="predicted"/>
<sequence length="246" mass="28258">MKRVAIVQSNYIPWKGYFDLIAHVDEFILLDDVQYTNRDWRNRNLIKTAAGPSWLSIPVRQSSRSQLINESTIVYPAWNVKHWRTLMHAYRRAPYFDEYATVLEKMYLECETSSLSEINRHFLEGICSILDIHTDLRPSADYGATGSKTERLLDLCQKSGATQYVSGPAARVYLDESLLRNAGIDVLWFDYEGYREYPQLHPPFHHHVSVVDLIFNTGPTAKKYLKVATPGTETVEVPLDLRASST</sequence>
<dbReference type="AlphaFoldDB" id="A0A7W8Z2P7"/>
<reference evidence="1 2" key="1">
    <citation type="submission" date="2020-08" db="EMBL/GenBank/DDBJ databases">
        <title>Sequencing the genomes of 1000 actinobacteria strains.</title>
        <authorList>
            <person name="Klenk H.-P."/>
        </authorList>
    </citation>
    <scope>NUCLEOTIDE SEQUENCE [LARGE SCALE GENOMIC DNA]</scope>
    <source>
        <strain evidence="1 2">DSM 45790</strain>
    </source>
</reference>
<comment type="caution">
    <text evidence="1">The sequence shown here is derived from an EMBL/GenBank/DDBJ whole genome shotgun (WGS) entry which is preliminary data.</text>
</comment>
<dbReference type="Proteomes" id="UP000588112">
    <property type="component" value="Unassembled WGS sequence"/>
</dbReference>
<accession>A0A7W8Z2P7</accession>